<proteinExistence type="predicted"/>
<keyword evidence="2" id="KW-0472">Membrane</keyword>
<name>A0A2S2R8D6_9HEMI</name>
<dbReference type="EMBL" id="GGMS01016429">
    <property type="protein sequence ID" value="MBY85632.1"/>
    <property type="molecule type" value="Transcribed_RNA"/>
</dbReference>
<accession>A0A2S2R8D6</accession>
<protein>
    <submittedName>
        <fullName evidence="3">Uncharacterized protein</fullName>
    </submittedName>
</protein>
<evidence type="ECO:0000313" key="3">
    <source>
        <dbReference type="EMBL" id="MBY85632.1"/>
    </source>
</evidence>
<keyword evidence="2" id="KW-1133">Transmembrane helix</keyword>
<feature type="coiled-coil region" evidence="1">
    <location>
        <begin position="81"/>
        <end position="108"/>
    </location>
</feature>
<feature type="transmembrane region" description="Helical" evidence="2">
    <location>
        <begin position="126"/>
        <end position="144"/>
    </location>
</feature>
<gene>
    <name evidence="3" type="ORF">g.86263</name>
</gene>
<organism evidence="3">
    <name type="scientific">Sipha flava</name>
    <name type="common">yellow sugarcane aphid</name>
    <dbReference type="NCBI Taxonomy" id="143950"/>
    <lineage>
        <taxon>Eukaryota</taxon>
        <taxon>Metazoa</taxon>
        <taxon>Ecdysozoa</taxon>
        <taxon>Arthropoda</taxon>
        <taxon>Hexapoda</taxon>
        <taxon>Insecta</taxon>
        <taxon>Pterygota</taxon>
        <taxon>Neoptera</taxon>
        <taxon>Paraneoptera</taxon>
        <taxon>Hemiptera</taxon>
        <taxon>Sternorrhyncha</taxon>
        <taxon>Aphidomorpha</taxon>
        <taxon>Aphidoidea</taxon>
        <taxon>Aphididae</taxon>
        <taxon>Sipha</taxon>
    </lineage>
</organism>
<dbReference type="AlphaFoldDB" id="A0A2S2R8D6"/>
<evidence type="ECO:0000256" key="2">
    <source>
        <dbReference type="SAM" id="Phobius"/>
    </source>
</evidence>
<keyword evidence="1" id="KW-0175">Coiled coil</keyword>
<reference evidence="3" key="1">
    <citation type="submission" date="2018-04" db="EMBL/GenBank/DDBJ databases">
        <title>Transcriptome assembly of Sipha flava.</title>
        <authorList>
            <person name="Scully E.D."/>
            <person name="Geib S.M."/>
            <person name="Palmer N.A."/>
            <person name="Koch K."/>
            <person name="Bradshaw J."/>
            <person name="Heng-Moss T."/>
            <person name="Sarath G."/>
        </authorList>
    </citation>
    <scope>NUCLEOTIDE SEQUENCE</scope>
</reference>
<keyword evidence="2" id="KW-0812">Transmembrane</keyword>
<sequence>MREKCNIMERKIELIQDAHIMATQKKQAKHDQVVKELNVEIQKMKKNSTNCDDSKKKDNIFIEKELWMLRDNNSRMENNLKTIYEAKYKEINNQMKKLLNTVDSLCSEKKMFIETVRKMAKEIRSIIFRLIIILVFEIIFVPRLNTRNLFLDNKQKHYVNKKEYSKFKTQMKKDLNDHKKHLYSLKSNISFMFL</sequence>
<evidence type="ECO:0000256" key="1">
    <source>
        <dbReference type="SAM" id="Coils"/>
    </source>
</evidence>